<keyword evidence="1" id="KW-0812">Transmembrane</keyword>
<accession>A0ABD5F1M1</accession>
<keyword evidence="3" id="KW-1185">Reference proteome</keyword>
<feature type="transmembrane region" description="Helical" evidence="1">
    <location>
        <begin position="116"/>
        <end position="136"/>
    </location>
</feature>
<evidence type="ECO:0000256" key="1">
    <source>
        <dbReference type="SAM" id="Phobius"/>
    </source>
</evidence>
<keyword evidence="1" id="KW-0472">Membrane</keyword>
<feature type="transmembrane region" description="Helical" evidence="1">
    <location>
        <begin position="6"/>
        <end position="24"/>
    </location>
</feature>
<feature type="transmembrane region" description="Helical" evidence="1">
    <location>
        <begin position="142"/>
        <end position="161"/>
    </location>
</feature>
<comment type="caution">
    <text evidence="2">The sequence shown here is derived from an EMBL/GenBank/DDBJ whole genome shotgun (WGS) entry which is preliminary data.</text>
</comment>
<proteinExistence type="predicted"/>
<dbReference type="EMBL" id="JAVRES010000038">
    <property type="protein sequence ID" value="MDT0440144.1"/>
    <property type="molecule type" value="Genomic_DNA"/>
</dbReference>
<protein>
    <submittedName>
        <fullName evidence="2">DUF3592 domain-containing protein</fullName>
    </submittedName>
</protein>
<gene>
    <name evidence="2" type="ORF">RM877_36350</name>
</gene>
<dbReference type="Proteomes" id="UP001183535">
    <property type="component" value="Unassembled WGS sequence"/>
</dbReference>
<organism evidence="2 3">
    <name type="scientific">Streptomyces doudnae</name>
    <dbReference type="NCBI Taxonomy" id="3075536"/>
    <lineage>
        <taxon>Bacteria</taxon>
        <taxon>Bacillati</taxon>
        <taxon>Actinomycetota</taxon>
        <taxon>Actinomycetes</taxon>
        <taxon>Kitasatosporales</taxon>
        <taxon>Streptomycetaceae</taxon>
        <taxon>Streptomyces</taxon>
    </lineage>
</organism>
<dbReference type="RefSeq" id="WP_256089805.1">
    <property type="nucleotide sequence ID" value="NZ_JAVRES010000038.1"/>
</dbReference>
<evidence type="ECO:0000313" key="3">
    <source>
        <dbReference type="Proteomes" id="UP001183535"/>
    </source>
</evidence>
<sequence length="281" mass="29477">MSWVGFWWVLPVAGALVGYGRALAGVTRAQRAVWAVARVVEVRVPAHGASGMDALPVTLAFQDLLSGAEFRLGNEGAHGEGVHAAWVGREFTVRYPPGQPERFHLMRSTDGERHGLTVPNCCVWLLAVGAVAHAWVAGGPGWGLLGLGALLVCAGALSGDIGRARERAARLASAVGVPARVVAVTEDIHTDGEGTEIVSRTPVVVFTTRDGVRVTALLLRGAQALPGSLGRELTVHYAVDDPSVFTPDLAFDRRERGKDIAFVVALWTGGLASMAVGAALL</sequence>
<feature type="transmembrane region" description="Helical" evidence="1">
    <location>
        <begin position="260"/>
        <end position="280"/>
    </location>
</feature>
<keyword evidence="1" id="KW-1133">Transmembrane helix</keyword>
<evidence type="ECO:0000313" key="2">
    <source>
        <dbReference type="EMBL" id="MDT0440144.1"/>
    </source>
</evidence>
<reference evidence="3" key="1">
    <citation type="submission" date="2023-07" db="EMBL/GenBank/DDBJ databases">
        <title>30 novel species of actinomycetes from the DSMZ collection.</title>
        <authorList>
            <person name="Nouioui I."/>
        </authorList>
    </citation>
    <scope>NUCLEOTIDE SEQUENCE [LARGE SCALE GENOMIC DNA]</scope>
    <source>
        <strain evidence="3">DSM 41981</strain>
    </source>
</reference>
<dbReference type="AlphaFoldDB" id="A0ABD5F1M1"/>
<name>A0ABD5F1M1_9ACTN</name>